<evidence type="ECO:0000256" key="1">
    <source>
        <dbReference type="SAM" id="MobiDB-lite"/>
    </source>
</evidence>
<feature type="region of interest" description="Disordered" evidence="1">
    <location>
        <begin position="1"/>
        <end position="35"/>
    </location>
</feature>
<accession>A0ABN1A7B6</accession>
<keyword evidence="3" id="KW-1185">Reference proteome</keyword>
<proteinExistence type="predicted"/>
<name>A0ABN1A7B6_9SPHN</name>
<evidence type="ECO:0000313" key="3">
    <source>
        <dbReference type="Proteomes" id="UP001500713"/>
    </source>
</evidence>
<sequence>MIDRINASRSSSVNTGKVNDTQPMTKPVEQNHSEVDNKGISLAKAVEQMVQQGMPVNVAHIQFVTEAIANDRYPIDSMMIAEKIIAFDRPEAGSF</sequence>
<feature type="compositionally biased region" description="Polar residues" evidence="1">
    <location>
        <begin position="7"/>
        <end position="28"/>
    </location>
</feature>
<dbReference type="InterPro" id="IPR035890">
    <property type="entry name" value="Anti-sigma-28_factor_FlgM_sf"/>
</dbReference>
<dbReference type="Proteomes" id="UP001500713">
    <property type="component" value="Unassembled WGS sequence"/>
</dbReference>
<comment type="caution">
    <text evidence="2">The sequence shown here is derived from an EMBL/GenBank/DDBJ whole genome shotgun (WGS) entry which is preliminary data.</text>
</comment>
<evidence type="ECO:0000313" key="2">
    <source>
        <dbReference type="EMBL" id="GAA0469341.1"/>
    </source>
</evidence>
<reference evidence="2 3" key="1">
    <citation type="journal article" date="2019" name="Int. J. Syst. Evol. Microbiol.">
        <title>The Global Catalogue of Microorganisms (GCM) 10K type strain sequencing project: providing services to taxonomists for standard genome sequencing and annotation.</title>
        <authorList>
            <consortium name="The Broad Institute Genomics Platform"/>
            <consortium name="The Broad Institute Genome Sequencing Center for Infectious Disease"/>
            <person name="Wu L."/>
            <person name="Ma J."/>
        </authorList>
    </citation>
    <scope>NUCLEOTIDE SEQUENCE [LARGE SCALE GENOMIC DNA]</scope>
    <source>
        <strain evidence="2 3">JCM 14162</strain>
    </source>
</reference>
<dbReference type="SUPFAM" id="SSF101498">
    <property type="entry name" value="Anti-sigma factor FlgM"/>
    <property type="match status" value="1"/>
</dbReference>
<protein>
    <recommendedName>
        <fullName evidence="4">Anti-sigma-28 factor FlgM C-terminal domain-containing protein</fullName>
    </recommendedName>
</protein>
<dbReference type="RefSeq" id="WP_229956641.1">
    <property type="nucleotide sequence ID" value="NZ_BAAAEM010000002.1"/>
</dbReference>
<organism evidence="2 3">
    <name type="scientific">Parasphingorhabdus litoris</name>
    <dbReference type="NCBI Taxonomy" id="394733"/>
    <lineage>
        <taxon>Bacteria</taxon>
        <taxon>Pseudomonadati</taxon>
        <taxon>Pseudomonadota</taxon>
        <taxon>Alphaproteobacteria</taxon>
        <taxon>Sphingomonadales</taxon>
        <taxon>Sphingomonadaceae</taxon>
        <taxon>Parasphingorhabdus</taxon>
    </lineage>
</organism>
<evidence type="ECO:0008006" key="4">
    <source>
        <dbReference type="Google" id="ProtNLM"/>
    </source>
</evidence>
<dbReference type="EMBL" id="BAAAEM010000002">
    <property type="protein sequence ID" value="GAA0469341.1"/>
    <property type="molecule type" value="Genomic_DNA"/>
</dbReference>
<gene>
    <name evidence="2" type="ORF">GCM10009096_07840</name>
</gene>